<dbReference type="EMBL" id="CP003493">
    <property type="protein sequence ID" value="AFV88423.1"/>
    <property type="molecule type" value="Genomic_DNA"/>
</dbReference>
<accession>K7RU36</accession>
<dbReference type="HOGENOM" id="CLU_009583_2_5_11"/>
<dbReference type="AlphaFoldDB" id="K7RU36"/>
<dbReference type="Gene3D" id="3.40.50.2000">
    <property type="entry name" value="Glycogen Phosphorylase B"/>
    <property type="match status" value="2"/>
</dbReference>
<name>K7RU36_ACIA4</name>
<dbReference type="GO" id="GO:0016758">
    <property type="term" value="F:hexosyltransferase activity"/>
    <property type="evidence" value="ECO:0007669"/>
    <property type="project" value="TreeGrafter"/>
</dbReference>
<evidence type="ECO:0000256" key="2">
    <source>
        <dbReference type="ARBA" id="ARBA00022679"/>
    </source>
</evidence>
<dbReference type="STRING" id="1171373.PACID_05820"/>
<proteinExistence type="predicted"/>
<sequence length="424" mass="44584">MYLTRATSWMRNHSVALLAPELISTGIAWVASVVSVRPGVPRPGRSTVERPVALVMAGDSPEGDSEVLKLGRALGEVGRAAVIWVADGRQRRPARSGDGLMLRHLPAPLPGRSMTSRLIHAGSRSAASQAWRHAFEQDRPGVIDIHGFGPGGVLALALARRTGTPLVMSSRGETLAAGARSVAGHPGLAKSHAEALGRAAAVIAGDAETAEELRSRFGADPVRVIPDGIDPVAESFGWPDIPWQIDGRPVIFACGQMDESSGFDLLIEASARLEAGHQLVIGGEGHGLEGLRRWARSRGGSGSVSFPGRLSARQTAAALDHADVVVRPGRVDTSTSDIVAAWRAGTPLVATATRTAVATVHHGMDGLLVPVGESVPLAECVGRLLIDRRLSADLAAEGGRRVGEFSWETTARRYGEVLDRVTTP</sequence>
<dbReference type="CDD" id="cd03801">
    <property type="entry name" value="GT4_PimA-like"/>
    <property type="match status" value="1"/>
</dbReference>
<dbReference type="InterPro" id="IPR028098">
    <property type="entry name" value="Glyco_trans_4-like_N"/>
</dbReference>
<dbReference type="PATRIC" id="fig|1171373.8.peg.588"/>
<evidence type="ECO:0000313" key="5">
    <source>
        <dbReference type="Proteomes" id="UP000000214"/>
    </source>
</evidence>
<dbReference type="PANTHER" id="PTHR45947:SF3">
    <property type="entry name" value="SULFOQUINOVOSYL TRANSFERASE SQD2"/>
    <property type="match status" value="1"/>
</dbReference>
<gene>
    <name evidence="4" type="ordered locus">PACID_05820</name>
</gene>
<dbReference type="Pfam" id="PF13439">
    <property type="entry name" value="Glyco_transf_4"/>
    <property type="match status" value="1"/>
</dbReference>
<dbReference type="PANTHER" id="PTHR45947">
    <property type="entry name" value="SULFOQUINOVOSYL TRANSFERASE SQD2"/>
    <property type="match status" value="1"/>
</dbReference>
<dbReference type="GO" id="GO:1901137">
    <property type="term" value="P:carbohydrate derivative biosynthetic process"/>
    <property type="evidence" value="ECO:0007669"/>
    <property type="project" value="UniProtKB-ARBA"/>
</dbReference>
<organism evidence="4 5">
    <name type="scientific">Acidipropionibacterium acidipropionici (strain ATCC 4875 / DSM 20272 / JCM 6432 / NBRC 12425 / NCIMB 8070 / 4)</name>
    <name type="common">Propionibacterium acidipropionici</name>
    <dbReference type="NCBI Taxonomy" id="1171373"/>
    <lineage>
        <taxon>Bacteria</taxon>
        <taxon>Bacillati</taxon>
        <taxon>Actinomycetota</taxon>
        <taxon>Actinomycetes</taxon>
        <taxon>Propionibacteriales</taxon>
        <taxon>Propionibacteriaceae</taxon>
        <taxon>Acidipropionibacterium</taxon>
    </lineage>
</organism>
<keyword evidence="2 4" id="KW-0808">Transferase</keyword>
<dbReference type="InterPro" id="IPR050194">
    <property type="entry name" value="Glycosyltransferase_grp1"/>
</dbReference>
<evidence type="ECO:0000313" key="4">
    <source>
        <dbReference type="EMBL" id="AFV88423.1"/>
    </source>
</evidence>
<evidence type="ECO:0000256" key="1">
    <source>
        <dbReference type="ARBA" id="ARBA00022676"/>
    </source>
</evidence>
<dbReference type="Pfam" id="PF13692">
    <property type="entry name" value="Glyco_trans_1_4"/>
    <property type="match status" value="1"/>
</dbReference>
<dbReference type="KEGG" id="pbo:PACID_05820"/>
<evidence type="ECO:0000259" key="3">
    <source>
        <dbReference type="Pfam" id="PF13439"/>
    </source>
</evidence>
<feature type="domain" description="Glycosyltransferase subfamily 4-like N-terminal" evidence="3">
    <location>
        <begin position="69"/>
        <end position="231"/>
    </location>
</feature>
<dbReference type="eggNOG" id="COG0438">
    <property type="taxonomic scope" value="Bacteria"/>
</dbReference>
<keyword evidence="1" id="KW-0328">Glycosyltransferase</keyword>
<protein>
    <submittedName>
        <fullName evidence="4">Glycosyl transferase group 1</fullName>
    </submittedName>
</protein>
<dbReference type="Proteomes" id="UP000000214">
    <property type="component" value="Chromosome"/>
</dbReference>
<reference evidence="4 5" key="1">
    <citation type="journal article" date="2012" name="BMC Genomics">
        <title>The genome sequence of Propionibacterium acidipropionici provides insights into its biotechnological and industrial potential.</title>
        <authorList>
            <person name="Parizzi L.P."/>
            <person name="Grassi M.C."/>
            <person name="Llerena L.A."/>
            <person name="Carazzolle M.F."/>
            <person name="Queiroz V.L."/>
            <person name="Lunardi I."/>
            <person name="Zeidler A.F."/>
            <person name="Teixeira P.J."/>
            <person name="Mieczkowski P."/>
            <person name="Rincones J."/>
            <person name="Pereira G.A."/>
        </authorList>
    </citation>
    <scope>NUCLEOTIDE SEQUENCE [LARGE SCALE GENOMIC DNA]</scope>
    <source>
        <strain evidence="5">ATCC 4875 / DSM 20272 / JCM 6432 / NBRC 12425 / NCIMB 8070</strain>
    </source>
</reference>
<dbReference type="SUPFAM" id="SSF53756">
    <property type="entry name" value="UDP-Glycosyltransferase/glycogen phosphorylase"/>
    <property type="match status" value="1"/>
</dbReference>